<reference evidence="1 2" key="1">
    <citation type="journal article" date="2020" name="Nature">
        <title>Six reference-quality genomes reveal evolution of bat adaptations.</title>
        <authorList>
            <person name="Jebb D."/>
            <person name="Huang Z."/>
            <person name="Pippel M."/>
            <person name="Hughes G.M."/>
            <person name="Lavrichenko K."/>
            <person name="Devanna P."/>
            <person name="Winkler S."/>
            <person name="Jermiin L.S."/>
            <person name="Skirmuntt E.C."/>
            <person name="Katzourakis A."/>
            <person name="Burkitt-Gray L."/>
            <person name="Ray D.A."/>
            <person name="Sullivan K.A.M."/>
            <person name="Roscito J.G."/>
            <person name="Kirilenko B.M."/>
            <person name="Davalos L.M."/>
            <person name="Corthals A.P."/>
            <person name="Power M.L."/>
            <person name="Jones G."/>
            <person name="Ransome R.D."/>
            <person name="Dechmann D.K.N."/>
            <person name="Locatelli A.G."/>
            <person name="Puechmaille S.J."/>
            <person name="Fedrigo O."/>
            <person name="Jarvis E.D."/>
            <person name="Hiller M."/>
            <person name="Vernes S.C."/>
            <person name="Myers E.W."/>
            <person name="Teeling E.C."/>
        </authorList>
    </citation>
    <scope>NUCLEOTIDE SEQUENCE [LARGE SCALE GENOMIC DNA]</scope>
    <source>
        <strain evidence="1">Bat1K_MPI-CBG_1</strain>
    </source>
</reference>
<dbReference type="AlphaFoldDB" id="A0A834EYG3"/>
<protein>
    <submittedName>
        <fullName evidence="1">Uncharacterized protein</fullName>
    </submittedName>
</protein>
<organism evidence="1 2">
    <name type="scientific">Phyllostomus discolor</name>
    <name type="common">pale spear-nosed bat</name>
    <dbReference type="NCBI Taxonomy" id="89673"/>
    <lineage>
        <taxon>Eukaryota</taxon>
        <taxon>Metazoa</taxon>
        <taxon>Chordata</taxon>
        <taxon>Craniata</taxon>
        <taxon>Vertebrata</taxon>
        <taxon>Euteleostomi</taxon>
        <taxon>Mammalia</taxon>
        <taxon>Eutheria</taxon>
        <taxon>Laurasiatheria</taxon>
        <taxon>Chiroptera</taxon>
        <taxon>Yangochiroptera</taxon>
        <taxon>Phyllostomidae</taxon>
        <taxon>Phyllostominae</taxon>
        <taxon>Phyllostomus</taxon>
    </lineage>
</organism>
<evidence type="ECO:0000313" key="2">
    <source>
        <dbReference type="Proteomes" id="UP000664940"/>
    </source>
</evidence>
<proteinExistence type="predicted"/>
<sequence>MDACPHGNNNVFIDSDHIIITSGPDWYGSVGWLSSCKPKCHQFTSQLWHIPGWQARSPVGGTCKRQPISVPPSHQCFSPALSPSLSPVFPDYMATQVQCLEMTHAWLSLLIIRLPHSPHAHTYTHTWHMCSDMKHECTYMLTLCVHVLMEEPPHTHDHRTSTPVVTVCVCAPAGR</sequence>
<dbReference type="Proteomes" id="UP000664940">
    <property type="component" value="Unassembled WGS sequence"/>
</dbReference>
<accession>A0A834EYG3</accession>
<name>A0A834EYG3_9CHIR</name>
<dbReference type="EMBL" id="JABVXQ010000001">
    <property type="protein sequence ID" value="KAF6131152.1"/>
    <property type="molecule type" value="Genomic_DNA"/>
</dbReference>
<gene>
    <name evidence="1" type="ORF">HJG60_008033</name>
</gene>
<comment type="caution">
    <text evidence="1">The sequence shown here is derived from an EMBL/GenBank/DDBJ whole genome shotgun (WGS) entry which is preliminary data.</text>
</comment>
<evidence type="ECO:0000313" key="1">
    <source>
        <dbReference type="EMBL" id="KAF6131152.1"/>
    </source>
</evidence>